<evidence type="ECO:0000259" key="2">
    <source>
        <dbReference type="Pfam" id="PF01643"/>
    </source>
</evidence>
<dbReference type="RefSeq" id="WP_066616296.1">
    <property type="nucleotide sequence ID" value="NZ_JBHSYQ010000015.1"/>
</dbReference>
<dbReference type="GO" id="GO:0016787">
    <property type="term" value="F:hydrolase activity"/>
    <property type="evidence" value="ECO:0007669"/>
    <property type="project" value="UniProtKB-KW"/>
</dbReference>
<dbReference type="InterPro" id="IPR029069">
    <property type="entry name" value="HotDog_dom_sf"/>
</dbReference>
<name>A0ABW2DRH5_9BACT</name>
<dbReference type="PANTHER" id="PTHR31793:SF37">
    <property type="entry name" value="ACYL-COA THIOESTER HYDROLASE YBGC"/>
    <property type="match status" value="1"/>
</dbReference>
<dbReference type="Proteomes" id="UP001596405">
    <property type="component" value="Unassembled WGS sequence"/>
</dbReference>
<dbReference type="Pfam" id="PF01643">
    <property type="entry name" value="Acyl-ACP_TE"/>
    <property type="match status" value="1"/>
</dbReference>
<comment type="caution">
    <text evidence="3">The sequence shown here is derived from an EMBL/GenBank/DDBJ whole genome shotgun (WGS) entry which is preliminary data.</text>
</comment>
<sequence>MSATPHPNAFNINIYITEADIDALGHVNNVVYLRWVQEVSAAHWATVAPPEMQEKYLWVVLRHEIDFYKPALLQDTVSGFTWVGNHHGAKFERYVSLYKAGTETLLAAAKTTWCLLDAQTMRPKRIESDVLSVL</sequence>
<dbReference type="PANTHER" id="PTHR31793">
    <property type="entry name" value="4-HYDROXYBENZOYL-COA THIOESTERASE FAMILY MEMBER"/>
    <property type="match status" value="1"/>
</dbReference>
<protein>
    <submittedName>
        <fullName evidence="3">Acyl-CoA thioesterase</fullName>
        <ecNumber evidence="3">3.1.2.-</ecNumber>
    </submittedName>
</protein>
<proteinExistence type="predicted"/>
<reference evidence="4" key="1">
    <citation type="journal article" date="2019" name="Int. J. Syst. Evol. Microbiol.">
        <title>The Global Catalogue of Microorganisms (GCM) 10K type strain sequencing project: providing services to taxonomists for standard genome sequencing and annotation.</title>
        <authorList>
            <consortium name="The Broad Institute Genomics Platform"/>
            <consortium name="The Broad Institute Genome Sequencing Center for Infectious Disease"/>
            <person name="Wu L."/>
            <person name="Ma J."/>
        </authorList>
    </citation>
    <scope>NUCLEOTIDE SEQUENCE [LARGE SCALE GENOMIC DNA]</scope>
    <source>
        <strain evidence="4">CGMCC 4.7393</strain>
    </source>
</reference>
<dbReference type="EMBL" id="JBHSYQ010000015">
    <property type="protein sequence ID" value="MFC6999284.1"/>
    <property type="molecule type" value="Genomic_DNA"/>
</dbReference>
<organism evidence="3 4">
    <name type="scientific">Rufibacter roseus</name>
    <dbReference type="NCBI Taxonomy" id="1567108"/>
    <lineage>
        <taxon>Bacteria</taxon>
        <taxon>Pseudomonadati</taxon>
        <taxon>Bacteroidota</taxon>
        <taxon>Cytophagia</taxon>
        <taxon>Cytophagales</taxon>
        <taxon>Hymenobacteraceae</taxon>
        <taxon>Rufibacter</taxon>
    </lineage>
</organism>
<keyword evidence="1 3" id="KW-0378">Hydrolase</keyword>
<accession>A0ABW2DRH5</accession>
<evidence type="ECO:0000313" key="4">
    <source>
        <dbReference type="Proteomes" id="UP001596405"/>
    </source>
</evidence>
<feature type="domain" description="Acyl-ACP thioesterase N-terminal hotdog" evidence="2">
    <location>
        <begin position="10"/>
        <end position="132"/>
    </location>
</feature>
<dbReference type="EC" id="3.1.2.-" evidence="3"/>
<dbReference type="CDD" id="cd00586">
    <property type="entry name" value="4HBT"/>
    <property type="match status" value="1"/>
</dbReference>
<evidence type="ECO:0000256" key="1">
    <source>
        <dbReference type="ARBA" id="ARBA00022801"/>
    </source>
</evidence>
<evidence type="ECO:0000313" key="3">
    <source>
        <dbReference type="EMBL" id="MFC6999284.1"/>
    </source>
</evidence>
<dbReference type="Gene3D" id="3.10.129.10">
    <property type="entry name" value="Hotdog Thioesterase"/>
    <property type="match status" value="1"/>
</dbReference>
<dbReference type="SUPFAM" id="SSF54637">
    <property type="entry name" value="Thioesterase/thiol ester dehydrase-isomerase"/>
    <property type="match status" value="1"/>
</dbReference>
<dbReference type="InterPro" id="IPR002864">
    <property type="entry name" value="Acyl-ACP_thioesterase_NHD"/>
</dbReference>
<keyword evidence="4" id="KW-1185">Reference proteome</keyword>
<dbReference type="InterPro" id="IPR050563">
    <property type="entry name" value="4-hydroxybenzoyl-CoA_TE"/>
</dbReference>
<gene>
    <name evidence="3" type="ORF">ACFQHR_16730</name>
</gene>